<dbReference type="InterPro" id="IPR016187">
    <property type="entry name" value="CTDL_fold"/>
</dbReference>
<dbReference type="Gene3D" id="3.10.100.10">
    <property type="entry name" value="Mannose-Binding Protein A, subunit A"/>
    <property type="match status" value="2"/>
</dbReference>
<reference evidence="2" key="2">
    <citation type="submission" date="2025-08" db="UniProtKB">
        <authorList>
            <consortium name="Ensembl"/>
        </authorList>
    </citation>
    <scope>IDENTIFICATION</scope>
</reference>
<sequence>SPYQYIMSRDFMTWYDAQNYCRTKYIDLATIENLDDDNTIFSLYVDGVLSFMDFASTEASGFIFISEAKSWTEAQSFCRQNYTDLASVRNDAENQQIQSLIPTGGDAWIGLFRDTWKWSDKSSLSFTFWAPGEPNNNLGRSENCGQIYIYNGYPGYWNDLYCTFLLPFFCYAGKFNWS</sequence>
<dbReference type="PROSITE" id="PS50041">
    <property type="entry name" value="C_TYPE_LECTIN_2"/>
    <property type="match status" value="1"/>
</dbReference>
<dbReference type="Pfam" id="PF00059">
    <property type="entry name" value="Lectin_C"/>
    <property type="match status" value="1"/>
</dbReference>
<organism evidence="2 3">
    <name type="scientific">Denticeps clupeoides</name>
    <name type="common">denticle herring</name>
    <dbReference type="NCBI Taxonomy" id="299321"/>
    <lineage>
        <taxon>Eukaryota</taxon>
        <taxon>Metazoa</taxon>
        <taxon>Chordata</taxon>
        <taxon>Craniata</taxon>
        <taxon>Vertebrata</taxon>
        <taxon>Euteleostomi</taxon>
        <taxon>Actinopterygii</taxon>
        <taxon>Neopterygii</taxon>
        <taxon>Teleostei</taxon>
        <taxon>Clupei</taxon>
        <taxon>Clupeiformes</taxon>
        <taxon>Denticipitoidei</taxon>
        <taxon>Denticipitidae</taxon>
        <taxon>Denticeps</taxon>
    </lineage>
</organism>
<feature type="domain" description="C-type lectin" evidence="1">
    <location>
        <begin position="57"/>
        <end position="171"/>
    </location>
</feature>
<dbReference type="SMART" id="SM00034">
    <property type="entry name" value="CLECT"/>
    <property type="match status" value="1"/>
</dbReference>
<evidence type="ECO:0000313" key="3">
    <source>
        <dbReference type="Proteomes" id="UP000694580"/>
    </source>
</evidence>
<dbReference type="SUPFAM" id="SSF56436">
    <property type="entry name" value="C-type lectin-like"/>
    <property type="match status" value="2"/>
</dbReference>
<reference evidence="2" key="3">
    <citation type="submission" date="2025-09" db="UniProtKB">
        <authorList>
            <consortium name="Ensembl"/>
        </authorList>
    </citation>
    <scope>IDENTIFICATION</scope>
</reference>
<proteinExistence type="predicted"/>
<keyword evidence="3" id="KW-1185">Reference proteome</keyword>
<name>A0AAY4DHS4_9TELE</name>
<dbReference type="Ensembl" id="ENSDCDT00010055235.1">
    <property type="protein sequence ID" value="ENSDCDP00010045087.1"/>
    <property type="gene ID" value="ENSDCDG00010027809.1"/>
</dbReference>
<evidence type="ECO:0000313" key="2">
    <source>
        <dbReference type="Ensembl" id="ENSDCDP00010045087.1"/>
    </source>
</evidence>
<dbReference type="InterPro" id="IPR001304">
    <property type="entry name" value="C-type_lectin-like"/>
</dbReference>
<dbReference type="PANTHER" id="PTHR45784:SF3">
    <property type="entry name" value="C-TYPE LECTIN DOMAIN FAMILY 4 MEMBER K-LIKE-RELATED"/>
    <property type="match status" value="1"/>
</dbReference>
<dbReference type="Proteomes" id="UP000694580">
    <property type="component" value="Chromosome 1"/>
</dbReference>
<dbReference type="PANTHER" id="PTHR45784">
    <property type="entry name" value="C-TYPE LECTIN DOMAIN FAMILY 20 MEMBER A-RELATED"/>
    <property type="match status" value="1"/>
</dbReference>
<reference evidence="2 3" key="1">
    <citation type="submission" date="2020-06" db="EMBL/GenBank/DDBJ databases">
        <authorList>
            <consortium name="Wellcome Sanger Institute Data Sharing"/>
        </authorList>
    </citation>
    <scope>NUCLEOTIDE SEQUENCE [LARGE SCALE GENOMIC DNA]</scope>
</reference>
<dbReference type="InterPro" id="IPR016186">
    <property type="entry name" value="C-type_lectin-like/link_sf"/>
</dbReference>
<protein>
    <recommendedName>
        <fullName evidence="1">C-type lectin domain-containing protein</fullName>
    </recommendedName>
</protein>
<accession>A0AAY4DHS4</accession>
<evidence type="ECO:0000259" key="1">
    <source>
        <dbReference type="PROSITE" id="PS50041"/>
    </source>
</evidence>
<dbReference type="GeneTree" id="ENSGT01150000286973"/>
<dbReference type="AlphaFoldDB" id="A0AAY4DHS4"/>